<dbReference type="Proteomes" id="UP001152484">
    <property type="component" value="Unassembled WGS sequence"/>
</dbReference>
<name>A0A9P0YH10_CUSEU</name>
<gene>
    <name evidence="1" type="ORF">CEURO_LOCUS673</name>
</gene>
<accession>A0A9P0YH10</accession>
<dbReference type="AlphaFoldDB" id="A0A9P0YH10"/>
<keyword evidence="2" id="KW-1185">Reference proteome</keyword>
<reference evidence="1" key="1">
    <citation type="submission" date="2022-07" db="EMBL/GenBank/DDBJ databases">
        <authorList>
            <person name="Macas J."/>
            <person name="Novak P."/>
            <person name="Neumann P."/>
        </authorList>
    </citation>
    <scope>NUCLEOTIDE SEQUENCE</scope>
</reference>
<proteinExistence type="predicted"/>
<sequence>MHRHLSSASMAPTLSHINRSLLISSASFSGRSPRPLPCPPVPSSTTLVEICPEEVAPTRKMSTPPGENLTVTDDTVTLFSPEGEDNTGSLVGGSGSDLAGKWRRRSWWR</sequence>
<organism evidence="1 2">
    <name type="scientific">Cuscuta europaea</name>
    <name type="common">European dodder</name>
    <dbReference type="NCBI Taxonomy" id="41803"/>
    <lineage>
        <taxon>Eukaryota</taxon>
        <taxon>Viridiplantae</taxon>
        <taxon>Streptophyta</taxon>
        <taxon>Embryophyta</taxon>
        <taxon>Tracheophyta</taxon>
        <taxon>Spermatophyta</taxon>
        <taxon>Magnoliopsida</taxon>
        <taxon>eudicotyledons</taxon>
        <taxon>Gunneridae</taxon>
        <taxon>Pentapetalae</taxon>
        <taxon>asterids</taxon>
        <taxon>lamiids</taxon>
        <taxon>Solanales</taxon>
        <taxon>Convolvulaceae</taxon>
        <taxon>Cuscuteae</taxon>
        <taxon>Cuscuta</taxon>
        <taxon>Cuscuta subgen. Cuscuta</taxon>
    </lineage>
</organism>
<protein>
    <submittedName>
        <fullName evidence="1">Uncharacterized protein</fullName>
    </submittedName>
</protein>
<evidence type="ECO:0000313" key="2">
    <source>
        <dbReference type="Proteomes" id="UP001152484"/>
    </source>
</evidence>
<dbReference type="EMBL" id="CAMAPE010000002">
    <property type="protein sequence ID" value="CAH9054573.1"/>
    <property type="molecule type" value="Genomic_DNA"/>
</dbReference>
<evidence type="ECO:0000313" key="1">
    <source>
        <dbReference type="EMBL" id="CAH9054573.1"/>
    </source>
</evidence>
<comment type="caution">
    <text evidence="1">The sequence shown here is derived from an EMBL/GenBank/DDBJ whole genome shotgun (WGS) entry which is preliminary data.</text>
</comment>